<accession>A0AAN6SW62</accession>
<gene>
    <name evidence="1" type="ORF">N658DRAFT_56331</name>
</gene>
<evidence type="ECO:0000313" key="1">
    <source>
        <dbReference type="EMBL" id="KAK4096085.1"/>
    </source>
</evidence>
<reference evidence="1" key="1">
    <citation type="journal article" date="2023" name="Mol. Phylogenet. Evol.">
        <title>Genome-scale phylogeny and comparative genomics of the fungal order Sordariales.</title>
        <authorList>
            <person name="Hensen N."/>
            <person name="Bonometti L."/>
            <person name="Westerberg I."/>
            <person name="Brannstrom I.O."/>
            <person name="Guillou S."/>
            <person name="Cros-Aarteil S."/>
            <person name="Calhoun S."/>
            <person name="Haridas S."/>
            <person name="Kuo A."/>
            <person name="Mondo S."/>
            <person name="Pangilinan J."/>
            <person name="Riley R."/>
            <person name="LaButti K."/>
            <person name="Andreopoulos B."/>
            <person name="Lipzen A."/>
            <person name="Chen C."/>
            <person name="Yan M."/>
            <person name="Daum C."/>
            <person name="Ng V."/>
            <person name="Clum A."/>
            <person name="Steindorff A."/>
            <person name="Ohm R.A."/>
            <person name="Martin F."/>
            <person name="Silar P."/>
            <person name="Natvig D.O."/>
            <person name="Lalanne C."/>
            <person name="Gautier V."/>
            <person name="Ament-Velasquez S.L."/>
            <person name="Kruys A."/>
            <person name="Hutchinson M.I."/>
            <person name="Powell A.J."/>
            <person name="Barry K."/>
            <person name="Miller A.N."/>
            <person name="Grigoriev I.V."/>
            <person name="Debuchy R."/>
            <person name="Gladieux P."/>
            <person name="Hiltunen Thoren M."/>
            <person name="Johannesson H."/>
        </authorList>
    </citation>
    <scope>NUCLEOTIDE SEQUENCE</scope>
    <source>
        <strain evidence="1">CBS 757.83</strain>
    </source>
</reference>
<dbReference type="Proteomes" id="UP001305647">
    <property type="component" value="Unassembled WGS sequence"/>
</dbReference>
<dbReference type="EMBL" id="MU863740">
    <property type="protein sequence ID" value="KAK4096085.1"/>
    <property type="molecule type" value="Genomic_DNA"/>
</dbReference>
<sequence length="134" mass="14608">MQVPVAAYDLHGEIKVHTRTVPVNSALYVPGSFMQNHPDMMARRHVGGDQPGAGLARGVLYVMTRCLPRRLALCISLEGHCGERFGGEHGIGTEAGLSHCWRAQKKVIRKAVNNYLPVTPSIDNGSDDGQEYPT</sequence>
<proteinExistence type="predicted"/>
<dbReference type="AlphaFoldDB" id="A0AAN6SW62"/>
<name>A0AAN6SW62_9PEZI</name>
<organism evidence="1 2">
    <name type="scientific">Parathielavia hyrcaniae</name>
    <dbReference type="NCBI Taxonomy" id="113614"/>
    <lineage>
        <taxon>Eukaryota</taxon>
        <taxon>Fungi</taxon>
        <taxon>Dikarya</taxon>
        <taxon>Ascomycota</taxon>
        <taxon>Pezizomycotina</taxon>
        <taxon>Sordariomycetes</taxon>
        <taxon>Sordariomycetidae</taxon>
        <taxon>Sordariales</taxon>
        <taxon>Chaetomiaceae</taxon>
        <taxon>Parathielavia</taxon>
    </lineage>
</organism>
<evidence type="ECO:0000313" key="2">
    <source>
        <dbReference type="Proteomes" id="UP001305647"/>
    </source>
</evidence>
<keyword evidence="2" id="KW-1185">Reference proteome</keyword>
<reference evidence="1" key="2">
    <citation type="submission" date="2023-05" db="EMBL/GenBank/DDBJ databases">
        <authorList>
            <consortium name="Lawrence Berkeley National Laboratory"/>
            <person name="Steindorff A."/>
            <person name="Hensen N."/>
            <person name="Bonometti L."/>
            <person name="Westerberg I."/>
            <person name="Brannstrom I.O."/>
            <person name="Guillou S."/>
            <person name="Cros-Aarteil S."/>
            <person name="Calhoun S."/>
            <person name="Haridas S."/>
            <person name="Kuo A."/>
            <person name="Mondo S."/>
            <person name="Pangilinan J."/>
            <person name="Riley R."/>
            <person name="Labutti K."/>
            <person name="Andreopoulos B."/>
            <person name="Lipzen A."/>
            <person name="Chen C."/>
            <person name="Yanf M."/>
            <person name="Daum C."/>
            <person name="Ng V."/>
            <person name="Clum A."/>
            <person name="Ohm R."/>
            <person name="Martin F."/>
            <person name="Silar P."/>
            <person name="Natvig D."/>
            <person name="Lalanne C."/>
            <person name="Gautier V."/>
            <person name="Ament-Velasquez S.L."/>
            <person name="Kruys A."/>
            <person name="Hutchinson M.I."/>
            <person name="Powell A.J."/>
            <person name="Barry K."/>
            <person name="Miller A.N."/>
            <person name="Grigoriev I.V."/>
            <person name="Debuchy R."/>
            <person name="Gladieux P."/>
            <person name="Thoren M.H."/>
            <person name="Johannesson H."/>
        </authorList>
    </citation>
    <scope>NUCLEOTIDE SEQUENCE</scope>
    <source>
        <strain evidence="1">CBS 757.83</strain>
    </source>
</reference>
<comment type="caution">
    <text evidence="1">The sequence shown here is derived from an EMBL/GenBank/DDBJ whole genome shotgun (WGS) entry which is preliminary data.</text>
</comment>
<protein>
    <submittedName>
        <fullName evidence="1">Uncharacterized protein</fullName>
    </submittedName>
</protein>